<feature type="region of interest" description="Disordered" evidence="1">
    <location>
        <begin position="243"/>
        <end position="266"/>
    </location>
</feature>
<feature type="signal peptide" evidence="2">
    <location>
        <begin position="1"/>
        <end position="18"/>
    </location>
</feature>
<evidence type="ECO:0000256" key="1">
    <source>
        <dbReference type="SAM" id="MobiDB-lite"/>
    </source>
</evidence>
<feature type="compositionally biased region" description="Basic and acidic residues" evidence="1">
    <location>
        <begin position="461"/>
        <end position="475"/>
    </location>
</feature>
<gene>
    <name evidence="3" type="ORF">GCG54_00013131</name>
</gene>
<proteinExistence type="predicted"/>
<feature type="region of interest" description="Disordered" evidence="1">
    <location>
        <begin position="352"/>
        <end position="386"/>
    </location>
</feature>
<feature type="region of interest" description="Disordered" evidence="1">
    <location>
        <begin position="102"/>
        <end position="125"/>
    </location>
</feature>
<reference evidence="3" key="2">
    <citation type="submission" date="2020-03" db="EMBL/GenBank/DDBJ databases">
        <authorList>
            <person name="Fu F.-F."/>
            <person name="Chen J."/>
        </authorList>
    </citation>
    <scope>NUCLEOTIDE SEQUENCE</scope>
    <source>
        <strain evidence="3">Lc1</strain>
    </source>
</reference>
<dbReference type="AlphaFoldDB" id="A0A8H4C548"/>
<feature type="region of interest" description="Disordered" evidence="1">
    <location>
        <begin position="522"/>
        <end position="547"/>
    </location>
</feature>
<sequence>MRLLSTFILVGLTASVSAIPVALPPGFFHPPVHAFKDETSVESMDAEPIEARSGITVDKVDVESTLNARSEDAMDFMDSEPIINARNEESVDDFIDTEPRIQARSESNMDLTDSGPQIEARSEESVDFVNPAPEPYIQPRSEESVDFVNPAPEPYVQPRSEEVVDIVDPAPEPYIQRRSEAMYDMVEQEPNIEARSEPVLDVAEPETNIKPRSEPVFDAVGLETKIKARSETMAEALDSAEAVAQENEEPRIQARGDTSADWVDPDYRPPLGPADEWKYQDNLRKLHANDCGVDCHRSINSYQSRVSRANRANKGYHDGHDFQYDYRNKKDVPKYPKYDLTTVQRNVAGHSPNTYDHHPTTYDHHDYNNGYTRSSRASRGEHNTPADDWKYRDNLVKQQTHDCGVNCHRSINSYQSVASKDSRLSREARERNGYYDHHNNGGYHPNTYDHHTVGNGYHPTTYDHHTGPVTYDRHNGGNSHGLSRAERGVHNTKQDYINHELNHIKEDKHQCGINCQRSDASFHSVASADHQRSQQSRASHGGSYHGH</sequence>
<dbReference type="RefSeq" id="XP_045256772.1">
    <property type="nucleotide sequence ID" value="XM_045412991.1"/>
</dbReference>
<name>A0A8H4C548_COLGL</name>
<comment type="caution">
    <text evidence="3">The sequence shown here is derived from an EMBL/GenBank/DDBJ whole genome shotgun (WGS) entry which is preliminary data.</text>
</comment>
<keyword evidence="4" id="KW-1185">Reference proteome</keyword>
<evidence type="ECO:0000313" key="4">
    <source>
        <dbReference type="Proteomes" id="UP000613401"/>
    </source>
</evidence>
<dbReference type="Proteomes" id="UP000613401">
    <property type="component" value="Unassembled WGS sequence"/>
</dbReference>
<organism evidence="3 4">
    <name type="scientific">Colletotrichum gloeosporioides</name>
    <name type="common">Anthracnose fungus</name>
    <name type="synonym">Glomerella cingulata</name>
    <dbReference type="NCBI Taxonomy" id="474922"/>
    <lineage>
        <taxon>Eukaryota</taxon>
        <taxon>Fungi</taxon>
        <taxon>Dikarya</taxon>
        <taxon>Ascomycota</taxon>
        <taxon>Pezizomycotina</taxon>
        <taxon>Sordariomycetes</taxon>
        <taxon>Hypocreomycetidae</taxon>
        <taxon>Glomerellales</taxon>
        <taxon>Glomerellaceae</taxon>
        <taxon>Colletotrichum</taxon>
        <taxon>Colletotrichum gloeosporioides species complex</taxon>
    </lineage>
</organism>
<feature type="compositionally biased region" description="Polar residues" evidence="1">
    <location>
        <begin position="104"/>
        <end position="115"/>
    </location>
</feature>
<dbReference type="EMBL" id="WVTB01000112">
    <property type="protein sequence ID" value="KAF3797608.1"/>
    <property type="molecule type" value="Genomic_DNA"/>
</dbReference>
<protein>
    <submittedName>
        <fullName evidence="3">Uncharacterized protein</fullName>
    </submittedName>
</protein>
<reference evidence="3" key="1">
    <citation type="journal article" date="2020" name="Phytopathology">
        <title>Genome sequence and comparative analysis of Colletotrichum gloeosporioides isolated from Liriodendron leaves.</title>
        <authorList>
            <person name="Fu F.F."/>
            <person name="Hao Z."/>
            <person name="Wang P."/>
            <person name="Lu Y."/>
            <person name="Xue L.J."/>
            <person name="Wei G."/>
            <person name="Tian Y."/>
            <person name="Baishi H."/>
            <person name="Xu H."/>
            <person name="Shi J."/>
            <person name="Cheng T."/>
            <person name="Wang G."/>
            <person name="Yi Y."/>
            <person name="Chen J."/>
        </authorList>
    </citation>
    <scope>NUCLEOTIDE SEQUENCE</scope>
    <source>
        <strain evidence="3">Lc1</strain>
    </source>
</reference>
<accession>A0A8H4C548</accession>
<feature type="region of interest" description="Disordered" evidence="1">
    <location>
        <begin position="433"/>
        <end position="490"/>
    </location>
</feature>
<evidence type="ECO:0000313" key="3">
    <source>
        <dbReference type="EMBL" id="KAF3797608.1"/>
    </source>
</evidence>
<evidence type="ECO:0000256" key="2">
    <source>
        <dbReference type="SAM" id="SignalP"/>
    </source>
</evidence>
<feature type="chain" id="PRO_5034218480" evidence="2">
    <location>
        <begin position="19"/>
        <end position="547"/>
    </location>
</feature>
<dbReference type="GeneID" id="69020248"/>
<keyword evidence="2" id="KW-0732">Signal</keyword>
<feature type="compositionally biased region" description="Basic and acidic residues" evidence="1">
    <location>
        <begin position="355"/>
        <end position="367"/>
    </location>
</feature>